<dbReference type="SUPFAM" id="SSF52540">
    <property type="entry name" value="P-loop containing nucleoside triphosphate hydrolases"/>
    <property type="match status" value="1"/>
</dbReference>
<evidence type="ECO:0000256" key="17">
    <source>
        <dbReference type="SAM" id="MobiDB-lite"/>
    </source>
</evidence>
<dbReference type="EC" id="3.1.11.5" evidence="15"/>
<keyword evidence="6 15" id="KW-0347">Helicase</keyword>
<keyword evidence="21" id="KW-1185">Reference proteome</keyword>
<protein>
    <recommendedName>
        <fullName evidence="15">RecBCD enzyme subunit RecB</fullName>
        <ecNumber evidence="15">3.1.11.5</ecNumber>
        <ecNumber evidence="15">5.6.2.4</ecNumber>
    </recommendedName>
    <alternativeName>
        <fullName evidence="15">DNA 3'-5' helicase subunit RecB</fullName>
    </alternativeName>
    <alternativeName>
        <fullName evidence="15">Exonuclease V subunit RecB</fullName>
        <shortName evidence="15">ExoV subunit RecB</shortName>
    </alternativeName>
    <alternativeName>
        <fullName evidence="15">Helicase/nuclease RecBCD subunit RecB</fullName>
    </alternativeName>
</protein>
<comment type="similarity">
    <text evidence="15">Belongs to the helicase family. UvrD subfamily.</text>
</comment>
<name>A0ABT0GE23_9GAMM</name>
<feature type="region of interest" description="DNA-binding and helicase activity, interacts with RecC" evidence="15">
    <location>
        <begin position="1"/>
        <end position="837"/>
    </location>
</feature>
<evidence type="ECO:0000259" key="18">
    <source>
        <dbReference type="PROSITE" id="PS51198"/>
    </source>
</evidence>
<dbReference type="Proteomes" id="UP001431449">
    <property type="component" value="Unassembled WGS sequence"/>
</dbReference>
<comment type="catalytic activity">
    <reaction evidence="13 15">
        <text>Couples ATP hydrolysis with the unwinding of duplex DNA by translocating in the 3'-5' direction.</text>
        <dbReference type="EC" id="5.6.2.4"/>
    </reaction>
</comment>
<keyword evidence="9 15" id="KW-0460">Magnesium</keyword>
<sequence length="1161" mass="127773">MSLDWRNLPLEGRVLVEASAGTGKTWTLAMLYLRLLLEGGHAPEAIAVTTFTEAAAQELRGRIRARVREALDVLQGRPSGDAALDAYLSGLPTAPSRLAPRLKLALLDLDRAPIGTLHSLCLGVLREFPLLTGSDVLGLTLVDEPALRRALIDDIWRERMQSEQQADALTTWLLRKGRTFLQSTLPGLLQAGIEVRRPDAAALADCALLDEAARAPALRRLVDDGSLYRRANAAVRTELRKLAERLELGEDEAEANHKFPRLAEGHASLESLADQFADGALERLGGDPDFRFALRAGAAAMQARRLLGGAALAECRERLLGLRQQRLQQNRSIGYDDMVERVHAAVLAADGELAERLFARWPVALIDEFQDTDPRQYAIFDRLFRGADGRPRGCLLMVGDPKQAIYAFRGGDIHTYQRAAAASDQRLSLATNHRASREMVAALNELYAQGGDGFRIPPGPGHFGYVPVRPSNRRDDAPWRDDGRPLARPLRLHVLPSEDDPQKAPLRVERAIDSCAALIAETLTRGDQRIGDAPLHAGRIAVLLPRHSDVTAMREALRRRGIPSSGAGRSDVFTTEWARALQLQLWSWLNPEDGDALREVLRSPLYRWPLSALHPAAQDPGLLAAAHRANAAQAERWRRAGIQAAIGALVDARCADLLAEPGAGERALTDLRHLGELLAEAEAAGQRGEALWHWLAAQREQPTQDADTRQLRIESDGRRVRLMTLHASKGLEFDWVLLPLMWNHTPRSIDWPVAWDESAGQRVLDLGSPQWAEAAEAAARDDQRERLRVLYVALTRAVYRCDVWAMDPERLAHARARSPQDEAVRSALDLLLAPLFARPDAAALEQVAWLPGWPEGDARLGAESDASALPDWPPVPGAPVLDSLVSFSSLTHQRRSETRGAQDEVEAAADPEPAPPHPTLLEWEPLRGATVGNALHAILERRAIGRTLAEQPALVEACLREQGWPPAHRDAVWRARVTERLDAALDTDLGEGIRLAALPAAAQRAEMDFRMRLDAVSFARLKEALGDLGESRLLPASVPLRAVSGLLSGKIDLVFEHAGRLHVADYKSNRLGPAVDDYLGGSLERAMDHSGYRFQALLYTLAVHRYLRQRRRDYDPGTHLGESWYLFLRGMGLAPGAGVWRRPFEPALIEAVDAVFAGDAQ</sequence>
<evidence type="ECO:0000256" key="10">
    <source>
        <dbReference type="ARBA" id="ARBA00023125"/>
    </source>
</evidence>
<evidence type="ECO:0000256" key="9">
    <source>
        <dbReference type="ARBA" id="ARBA00022842"/>
    </source>
</evidence>
<evidence type="ECO:0000256" key="2">
    <source>
        <dbReference type="ARBA" id="ARBA00022723"/>
    </source>
</evidence>
<dbReference type="EMBL" id="JALNMH010000002">
    <property type="protein sequence ID" value="MCK7592793.1"/>
    <property type="molecule type" value="Genomic_DNA"/>
</dbReference>
<dbReference type="CDD" id="cd22352">
    <property type="entry name" value="RecB_C-like"/>
    <property type="match status" value="1"/>
</dbReference>
<dbReference type="PANTHER" id="PTHR11070">
    <property type="entry name" value="UVRD / RECB / PCRA DNA HELICASE FAMILY MEMBER"/>
    <property type="match status" value="1"/>
</dbReference>
<comment type="caution">
    <text evidence="20">The sequence shown here is derived from an EMBL/GenBank/DDBJ whole genome shotgun (WGS) entry which is preliminary data.</text>
</comment>
<evidence type="ECO:0000256" key="15">
    <source>
        <dbReference type="HAMAP-Rule" id="MF_01485"/>
    </source>
</evidence>
<evidence type="ECO:0000256" key="5">
    <source>
        <dbReference type="ARBA" id="ARBA00022801"/>
    </source>
</evidence>
<dbReference type="RefSeq" id="WP_248205210.1">
    <property type="nucleotide sequence ID" value="NZ_JALNMH010000002.1"/>
</dbReference>
<keyword evidence="2 15" id="KW-0479">Metal-binding</keyword>
<evidence type="ECO:0000256" key="6">
    <source>
        <dbReference type="ARBA" id="ARBA00022806"/>
    </source>
</evidence>
<evidence type="ECO:0000256" key="3">
    <source>
        <dbReference type="ARBA" id="ARBA00022741"/>
    </source>
</evidence>
<feature type="domain" description="UvrD-like helicase ATP-binding" evidence="18">
    <location>
        <begin position="1"/>
        <end position="436"/>
    </location>
</feature>
<dbReference type="PROSITE" id="PS51217">
    <property type="entry name" value="UVRD_HELICASE_CTER"/>
    <property type="match status" value="1"/>
</dbReference>
<dbReference type="Pfam" id="PF00580">
    <property type="entry name" value="UvrD-helicase"/>
    <property type="match status" value="1"/>
</dbReference>
<gene>
    <name evidence="15" type="primary">recB</name>
    <name evidence="20" type="ORF">M0G41_03815</name>
</gene>
<dbReference type="Pfam" id="PF12705">
    <property type="entry name" value="PDDEXK_1"/>
    <property type="match status" value="1"/>
</dbReference>
<dbReference type="InterPro" id="IPR038726">
    <property type="entry name" value="PDDEXK_AddAB-type"/>
</dbReference>
<dbReference type="PROSITE" id="PS51198">
    <property type="entry name" value="UVRD_HELICASE_ATP_BIND"/>
    <property type="match status" value="1"/>
</dbReference>
<comment type="function">
    <text evidence="15">A helicase/nuclease that prepares dsDNA breaks (DSB) for recombinational DNA repair. Binds to DSBs and unwinds DNA via a highly rapid and processive ATP-dependent bidirectional helicase activity. Unwinds dsDNA until it encounters a Chi (crossover hotspot instigator) sequence from the 3' direction. Cuts ssDNA a few nucleotides 3' to the Chi site. The properties and activities of the enzyme are changed at Chi. The Chi-altered holoenzyme produces a long 3'-ssDNA overhang and facilitates RecA-binding to the ssDNA for homologous DNA recombination and repair. Holoenzyme degrades any linearized DNA that is unable to undergo homologous recombination. In the holoenzyme this subunit contributes ATPase, 3'-5' helicase, exonuclease activity and loads RecA onto ssDNA.</text>
</comment>
<evidence type="ECO:0000256" key="7">
    <source>
        <dbReference type="ARBA" id="ARBA00022839"/>
    </source>
</evidence>
<evidence type="ECO:0000256" key="12">
    <source>
        <dbReference type="ARBA" id="ARBA00023235"/>
    </source>
</evidence>
<comment type="subunit">
    <text evidence="15">Heterotrimer of RecB, RecC and RecD. All subunits contribute to DNA-binding. Interacts with RecA.</text>
</comment>
<reference evidence="20" key="1">
    <citation type="submission" date="2022-04" db="EMBL/GenBank/DDBJ databases">
        <title>Lysobacter sp. CAU 1642 isolated from sea sand.</title>
        <authorList>
            <person name="Kim W."/>
        </authorList>
    </citation>
    <scope>NUCLEOTIDE SEQUENCE</scope>
    <source>
        <strain evidence="20">CAU 1642</strain>
    </source>
</reference>
<organism evidence="20 21">
    <name type="scientific">Pseudomarimonas salicorniae</name>
    <dbReference type="NCBI Taxonomy" id="2933270"/>
    <lineage>
        <taxon>Bacteria</taxon>
        <taxon>Pseudomonadati</taxon>
        <taxon>Pseudomonadota</taxon>
        <taxon>Gammaproteobacteria</taxon>
        <taxon>Lysobacterales</taxon>
        <taxon>Lysobacteraceae</taxon>
        <taxon>Pseudomarimonas</taxon>
    </lineage>
</organism>
<keyword evidence="7 15" id="KW-0269">Exonuclease</keyword>
<dbReference type="HAMAP" id="MF_01485">
    <property type="entry name" value="RecB"/>
    <property type="match status" value="1"/>
</dbReference>
<feature type="binding site" evidence="15">
    <location>
        <position position="1065"/>
    </location>
    <ligand>
        <name>Mg(2+)</name>
        <dbReference type="ChEBI" id="CHEBI:18420"/>
    </ligand>
</feature>
<dbReference type="InterPro" id="IPR014017">
    <property type="entry name" value="DNA_helicase_UvrD-like_C"/>
</dbReference>
<evidence type="ECO:0000256" key="4">
    <source>
        <dbReference type="ARBA" id="ARBA00022763"/>
    </source>
</evidence>
<dbReference type="PANTHER" id="PTHR11070:SF23">
    <property type="entry name" value="RECBCD ENZYME SUBUNIT RECB"/>
    <property type="match status" value="1"/>
</dbReference>
<keyword evidence="1 15" id="KW-0540">Nuclease</keyword>
<keyword evidence="4 15" id="KW-0227">DNA damage</keyword>
<dbReference type="Pfam" id="PF13361">
    <property type="entry name" value="UvrD_C"/>
    <property type="match status" value="1"/>
</dbReference>
<keyword evidence="3 15" id="KW-0547">Nucleotide-binding</keyword>
<dbReference type="InterPro" id="IPR014016">
    <property type="entry name" value="UvrD-like_ATP-bd"/>
</dbReference>
<dbReference type="EC" id="5.6.2.4" evidence="15"/>
<feature type="binding site" evidence="16">
    <location>
        <begin position="18"/>
        <end position="25"/>
    </location>
    <ligand>
        <name>ATP</name>
        <dbReference type="ChEBI" id="CHEBI:30616"/>
    </ligand>
</feature>
<comment type="domain">
    <text evidence="15">The N-terminal DNA-binding domain is a ssDNA-dependent ATPase and has ATP-dependent 3'-5' helicase function. This domain interacts with RecC.</text>
</comment>
<feature type="region of interest" description="Nuclease activity, interacts with RecD and RecA" evidence="15">
    <location>
        <begin position="871"/>
        <end position="1161"/>
    </location>
</feature>
<evidence type="ECO:0000313" key="21">
    <source>
        <dbReference type="Proteomes" id="UP001431449"/>
    </source>
</evidence>
<dbReference type="InterPro" id="IPR011604">
    <property type="entry name" value="PDDEXK-like_dom_sf"/>
</dbReference>
<dbReference type="Gene3D" id="1.10.486.10">
    <property type="entry name" value="PCRA, domain 4"/>
    <property type="match status" value="1"/>
</dbReference>
<comment type="cofactor">
    <cofactor evidence="15">
        <name>Mg(2+)</name>
        <dbReference type="ChEBI" id="CHEBI:18420"/>
    </cofactor>
    <text evidence="15">Binds 1 Mg(2+) ion per subunit.</text>
</comment>
<keyword evidence="10 15" id="KW-0238">DNA-binding</keyword>
<accession>A0ABT0GE23</accession>
<evidence type="ECO:0000256" key="1">
    <source>
        <dbReference type="ARBA" id="ARBA00022722"/>
    </source>
</evidence>
<comment type="domain">
    <text evidence="15">The C-terminal domain has nuclease activity and interacts with RecD. It interacts with RecA, facilitating its loading onto ssDNA.</text>
</comment>
<keyword evidence="12 15" id="KW-0413">Isomerase</keyword>
<evidence type="ECO:0000256" key="11">
    <source>
        <dbReference type="ARBA" id="ARBA00023204"/>
    </source>
</evidence>
<dbReference type="InterPro" id="IPR027417">
    <property type="entry name" value="P-loop_NTPase"/>
</dbReference>
<evidence type="ECO:0000256" key="16">
    <source>
        <dbReference type="PROSITE-ProRule" id="PRU00560"/>
    </source>
</evidence>
<dbReference type="InterPro" id="IPR004586">
    <property type="entry name" value="RecB"/>
</dbReference>
<feature type="active site" description="For nuclease activity" evidence="15">
    <location>
        <position position="1065"/>
    </location>
</feature>
<proteinExistence type="inferred from homology"/>
<dbReference type="Gene3D" id="3.40.50.300">
    <property type="entry name" value="P-loop containing nucleotide triphosphate hydrolases"/>
    <property type="match status" value="2"/>
</dbReference>
<feature type="domain" description="UvrD-like helicase C-terminal" evidence="19">
    <location>
        <begin position="471"/>
        <end position="730"/>
    </location>
</feature>
<evidence type="ECO:0000256" key="14">
    <source>
        <dbReference type="ARBA" id="ARBA00048988"/>
    </source>
</evidence>
<evidence type="ECO:0000259" key="19">
    <source>
        <dbReference type="PROSITE" id="PS51217"/>
    </source>
</evidence>
<comment type="catalytic activity">
    <reaction evidence="15">
        <text>Exonucleolytic cleavage (in the presence of ATP) in either 5'- to 3'- or 3'- to 5'-direction to yield 5'-phosphooligonucleotides.</text>
        <dbReference type="EC" id="3.1.11.5"/>
    </reaction>
</comment>
<dbReference type="InterPro" id="IPR000212">
    <property type="entry name" value="DNA_helicase_UvrD/REP"/>
</dbReference>
<evidence type="ECO:0000256" key="8">
    <source>
        <dbReference type="ARBA" id="ARBA00022840"/>
    </source>
</evidence>
<dbReference type="InterPro" id="IPR011335">
    <property type="entry name" value="Restrct_endonuc-II-like"/>
</dbReference>
<evidence type="ECO:0000313" key="20">
    <source>
        <dbReference type="EMBL" id="MCK7592793.1"/>
    </source>
</evidence>
<keyword evidence="5 15" id="KW-0378">Hydrolase</keyword>
<dbReference type="Gene3D" id="1.10.3170.10">
    <property type="entry name" value="Recbcd, chain B, domain 2"/>
    <property type="match status" value="1"/>
</dbReference>
<feature type="binding site" evidence="15">
    <location>
        <position position="936"/>
    </location>
    <ligand>
        <name>Mg(2+)</name>
        <dbReference type="ChEBI" id="CHEBI:18420"/>
    </ligand>
</feature>
<keyword evidence="11 15" id="KW-0234">DNA repair</keyword>
<feature type="binding site" evidence="15">
    <location>
        <position position="1052"/>
    </location>
    <ligand>
        <name>Mg(2+)</name>
        <dbReference type="ChEBI" id="CHEBI:18420"/>
    </ligand>
</feature>
<evidence type="ECO:0000256" key="13">
    <source>
        <dbReference type="ARBA" id="ARBA00034617"/>
    </source>
</evidence>
<dbReference type="SUPFAM" id="SSF52980">
    <property type="entry name" value="Restriction endonuclease-like"/>
    <property type="match status" value="1"/>
</dbReference>
<comment type="miscellaneous">
    <text evidence="15">In the RecBCD complex, RecB has a slow 3'-5' helicase, an exonuclease activity and loads RecA onto ssDNA, RecD has a fast 5'-3' helicase activity, while RecC stimulates the ATPase and processivity of the RecB helicase and contributes to recognition of the Chi site.</text>
</comment>
<comment type="catalytic activity">
    <reaction evidence="14 15">
        <text>ATP + H2O = ADP + phosphate + H(+)</text>
        <dbReference type="Rhea" id="RHEA:13065"/>
        <dbReference type="ChEBI" id="CHEBI:15377"/>
        <dbReference type="ChEBI" id="CHEBI:15378"/>
        <dbReference type="ChEBI" id="CHEBI:30616"/>
        <dbReference type="ChEBI" id="CHEBI:43474"/>
        <dbReference type="ChEBI" id="CHEBI:456216"/>
        <dbReference type="EC" id="5.6.2.4"/>
    </reaction>
</comment>
<feature type="region of interest" description="Disordered" evidence="17">
    <location>
        <begin position="892"/>
        <end position="919"/>
    </location>
</feature>
<dbReference type="Gene3D" id="3.90.320.10">
    <property type="match status" value="1"/>
</dbReference>
<keyword evidence="8 15" id="KW-0067">ATP-binding</keyword>